<dbReference type="AlphaFoldDB" id="A0A1S2VEI6"/>
<organism evidence="1 2">
    <name type="scientific">Arsenicibacter rosenii</name>
    <dbReference type="NCBI Taxonomy" id="1750698"/>
    <lineage>
        <taxon>Bacteria</taxon>
        <taxon>Pseudomonadati</taxon>
        <taxon>Bacteroidota</taxon>
        <taxon>Cytophagia</taxon>
        <taxon>Cytophagales</taxon>
        <taxon>Spirosomataceae</taxon>
        <taxon>Arsenicibacter</taxon>
    </lineage>
</organism>
<proteinExistence type="predicted"/>
<protein>
    <recommendedName>
        <fullName evidence="3">HTH cro/C1-type domain-containing protein</fullName>
    </recommendedName>
</protein>
<dbReference type="SUPFAM" id="SSF47413">
    <property type="entry name" value="lambda repressor-like DNA-binding domains"/>
    <property type="match status" value="1"/>
</dbReference>
<reference evidence="1 2" key="1">
    <citation type="submission" date="2016-10" db="EMBL/GenBank/DDBJ databases">
        <title>Arsenicibacter rosenii gen. nov., sp. nov., an efficient arsenic-methylating bacterium isolated from an arsenic-contaminated paddy soil.</title>
        <authorList>
            <person name="Huang K."/>
        </authorList>
    </citation>
    <scope>NUCLEOTIDE SEQUENCE [LARGE SCALE GENOMIC DNA]</scope>
    <source>
        <strain evidence="1 2">SM-1</strain>
    </source>
</reference>
<accession>A0A1S2VEI6</accession>
<keyword evidence="2" id="KW-1185">Reference proteome</keyword>
<comment type="caution">
    <text evidence="1">The sequence shown here is derived from an EMBL/GenBank/DDBJ whole genome shotgun (WGS) entry which is preliminary data.</text>
</comment>
<dbReference type="EMBL" id="MORL01000024">
    <property type="protein sequence ID" value="OIN56318.1"/>
    <property type="molecule type" value="Genomic_DNA"/>
</dbReference>
<gene>
    <name evidence="1" type="ORF">BLX24_25120</name>
</gene>
<dbReference type="InterPro" id="IPR010982">
    <property type="entry name" value="Lambda_DNA-bd_dom_sf"/>
</dbReference>
<name>A0A1S2VEI6_9BACT</name>
<dbReference type="Proteomes" id="UP000181790">
    <property type="component" value="Unassembled WGS sequence"/>
</dbReference>
<sequence>MAASTIAERLYAYMLKNRITIAQASRDTGIQYDTLQQILYGRVKAMGVDKFAAIWQAYPDLDAWHVLTGTGTGEKIDSVVTIERLKELRDEVIRSFDKRIEELGG</sequence>
<dbReference type="Gene3D" id="1.10.260.40">
    <property type="entry name" value="lambda repressor-like DNA-binding domains"/>
    <property type="match status" value="1"/>
</dbReference>
<dbReference type="GO" id="GO:0003677">
    <property type="term" value="F:DNA binding"/>
    <property type="evidence" value="ECO:0007669"/>
    <property type="project" value="InterPro"/>
</dbReference>
<evidence type="ECO:0008006" key="3">
    <source>
        <dbReference type="Google" id="ProtNLM"/>
    </source>
</evidence>
<evidence type="ECO:0000313" key="2">
    <source>
        <dbReference type="Proteomes" id="UP000181790"/>
    </source>
</evidence>
<evidence type="ECO:0000313" key="1">
    <source>
        <dbReference type="EMBL" id="OIN56318.1"/>
    </source>
</evidence>
<dbReference type="RefSeq" id="WP_071505990.1">
    <property type="nucleotide sequence ID" value="NZ_MORL01000024.1"/>
</dbReference>